<keyword evidence="1" id="KW-1133">Transmembrane helix</keyword>
<gene>
    <name evidence="2" type="ordered locus">MTR_7g065205</name>
</gene>
<dbReference type="HOGENOM" id="CLU_2577513_0_0_1"/>
<reference evidence="3" key="3">
    <citation type="submission" date="2015-04" db="UniProtKB">
        <authorList>
            <consortium name="EnsemblPlants"/>
        </authorList>
    </citation>
    <scope>IDENTIFICATION</scope>
    <source>
        <strain evidence="3">cv. Jemalong A17</strain>
    </source>
</reference>
<evidence type="ECO:0000313" key="3">
    <source>
        <dbReference type="EnsemblPlants" id="KEH23049"/>
    </source>
</evidence>
<sequence>MTNMCHRSSSMKRRSGYPFRVLVCRCSVLTVVSLIIPKIFYPSWLLLASLVDSGRLMSFVHPLIWTAPEVSRPLRFCGFGS</sequence>
<reference evidence="2 4" key="2">
    <citation type="journal article" date="2014" name="BMC Genomics">
        <title>An improved genome release (version Mt4.0) for the model legume Medicago truncatula.</title>
        <authorList>
            <person name="Tang H."/>
            <person name="Krishnakumar V."/>
            <person name="Bidwell S."/>
            <person name="Rosen B."/>
            <person name="Chan A."/>
            <person name="Zhou S."/>
            <person name="Gentzbittel L."/>
            <person name="Childs K.L."/>
            <person name="Yandell M."/>
            <person name="Gundlach H."/>
            <person name="Mayer K.F."/>
            <person name="Schwartz D.C."/>
            <person name="Town C.D."/>
        </authorList>
    </citation>
    <scope>GENOME REANNOTATION</scope>
    <source>
        <strain evidence="2">A17</strain>
        <strain evidence="3 4">cv. Jemalong A17</strain>
    </source>
</reference>
<name>A0A072TZV2_MEDTR</name>
<evidence type="ECO:0000256" key="1">
    <source>
        <dbReference type="SAM" id="Phobius"/>
    </source>
</evidence>
<keyword evidence="1" id="KW-0472">Membrane</keyword>
<feature type="transmembrane region" description="Helical" evidence="1">
    <location>
        <begin position="21"/>
        <end position="41"/>
    </location>
</feature>
<keyword evidence="1 2" id="KW-0812">Transmembrane</keyword>
<accession>A0A072TZV2</accession>
<evidence type="ECO:0000313" key="2">
    <source>
        <dbReference type="EMBL" id="KEH23049.1"/>
    </source>
</evidence>
<evidence type="ECO:0000313" key="4">
    <source>
        <dbReference type="Proteomes" id="UP000002051"/>
    </source>
</evidence>
<keyword evidence="4" id="KW-1185">Reference proteome</keyword>
<organism evidence="2 4">
    <name type="scientific">Medicago truncatula</name>
    <name type="common">Barrel medic</name>
    <name type="synonym">Medicago tribuloides</name>
    <dbReference type="NCBI Taxonomy" id="3880"/>
    <lineage>
        <taxon>Eukaryota</taxon>
        <taxon>Viridiplantae</taxon>
        <taxon>Streptophyta</taxon>
        <taxon>Embryophyta</taxon>
        <taxon>Tracheophyta</taxon>
        <taxon>Spermatophyta</taxon>
        <taxon>Magnoliopsida</taxon>
        <taxon>eudicotyledons</taxon>
        <taxon>Gunneridae</taxon>
        <taxon>Pentapetalae</taxon>
        <taxon>rosids</taxon>
        <taxon>fabids</taxon>
        <taxon>Fabales</taxon>
        <taxon>Fabaceae</taxon>
        <taxon>Papilionoideae</taxon>
        <taxon>50 kb inversion clade</taxon>
        <taxon>NPAAA clade</taxon>
        <taxon>Hologalegina</taxon>
        <taxon>IRL clade</taxon>
        <taxon>Trifolieae</taxon>
        <taxon>Medicago</taxon>
    </lineage>
</organism>
<dbReference type="EMBL" id="CM001223">
    <property type="protein sequence ID" value="KEH23049.1"/>
    <property type="molecule type" value="Genomic_DNA"/>
</dbReference>
<dbReference type="Proteomes" id="UP000002051">
    <property type="component" value="Unassembled WGS sequence"/>
</dbReference>
<protein>
    <submittedName>
        <fullName evidence="2">Transmembrane protein, putative</fullName>
    </submittedName>
</protein>
<reference evidence="2 4" key="1">
    <citation type="journal article" date="2011" name="Nature">
        <title>The Medicago genome provides insight into the evolution of rhizobial symbioses.</title>
        <authorList>
            <person name="Young N.D."/>
            <person name="Debelle F."/>
            <person name="Oldroyd G.E."/>
            <person name="Geurts R."/>
            <person name="Cannon S.B."/>
            <person name="Udvardi M.K."/>
            <person name="Benedito V.A."/>
            <person name="Mayer K.F."/>
            <person name="Gouzy J."/>
            <person name="Schoof H."/>
            <person name="Van de Peer Y."/>
            <person name="Proost S."/>
            <person name="Cook D.R."/>
            <person name="Meyers B.C."/>
            <person name="Spannagl M."/>
            <person name="Cheung F."/>
            <person name="De Mita S."/>
            <person name="Krishnakumar V."/>
            <person name="Gundlach H."/>
            <person name="Zhou S."/>
            <person name="Mudge J."/>
            <person name="Bharti A.K."/>
            <person name="Murray J.D."/>
            <person name="Naoumkina M.A."/>
            <person name="Rosen B."/>
            <person name="Silverstein K.A."/>
            <person name="Tang H."/>
            <person name="Rombauts S."/>
            <person name="Zhao P.X."/>
            <person name="Zhou P."/>
            <person name="Barbe V."/>
            <person name="Bardou P."/>
            <person name="Bechner M."/>
            <person name="Bellec A."/>
            <person name="Berger A."/>
            <person name="Berges H."/>
            <person name="Bidwell S."/>
            <person name="Bisseling T."/>
            <person name="Choisne N."/>
            <person name="Couloux A."/>
            <person name="Denny R."/>
            <person name="Deshpande S."/>
            <person name="Dai X."/>
            <person name="Doyle J.J."/>
            <person name="Dudez A.M."/>
            <person name="Farmer A.D."/>
            <person name="Fouteau S."/>
            <person name="Franken C."/>
            <person name="Gibelin C."/>
            <person name="Gish J."/>
            <person name="Goldstein S."/>
            <person name="Gonzalez A.J."/>
            <person name="Green P.J."/>
            <person name="Hallab A."/>
            <person name="Hartog M."/>
            <person name="Hua A."/>
            <person name="Humphray S.J."/>
            <person name="Jeong D.H."/>
            <person name="Jing Y."/>
            <person name="Jocker A."/>
            <person name="Kenton S.M."/>
            <person name="Kim D.J."/>
            <person name="Klee K."/>
            <person name="Lai H."/>
            <person name="Lang C."/>
            <person name="Lin S."/>
            <person name="Macmil S.L."/>
            <person name="Magdelenat G."/>
            <person name="Matthews L."/>
            <person name="McCorrison J."/>
            <person name="Monaghan E.L."/>
            <person name="Mun J.H."/>
            <person name="Najar F.Z."/>
            <person name="Nicholson C."/>
            <person name="Noirot C."/>
            <person name="O'Bleness M."/>
            <person name="Paule C.R."/>
            <person name="Poulain J."/>
            <person name="Prion F."/>
            <person name="Qin B."/>
            <person name="Qu C."/>
            <person name="Retzel E.F."/>
            <person name="Riddle C."/>
            <person name="Sallet E."/>
            <person name="Samain S."/>
            <person name="Samson N."/>
            <person name="Sanders I."/>
            <person name="Saurat O."/>
            <person name="Scarpelli C."/>
            <person name="Schiex T."/>
            <person name="Segurens B."/>
            <person name="Severin A.J."/>
            <person name="Sherrier D.J."/>
            <person name="Shi R."/>
            <person name="Sims S."/>
            <person name="Singer S.R."/>
            <person name="Sinharoy S."/>
            <person name="Sterck L."/>
            <person name="Viollet A."/>
            <person name="Wang B.B."/>
            <person name="Wang K."/>
            <person name="Wang M."/>
            <person name="Wang X."/>
            <person name="Warfsmann J."/>
            <person name="Weissenbach J."/>
            <person name="White D.D."/>
            <person name="White J.D."/>
            <person name="Wiley G.B."/>
            <person name="Wincker P."/>
            <person name="Xing Y."/>
            <person name="Yang L."/>
            <person name="Yao Z."/>
            <person name="Ying F."/>
            <person name="Zhai J."/>
            <person name="Zhou L."/>
            <person name="Zuber A."/>
            <person name="Denarie J."/>
            <person name="Dixon R.A."/>
            <person name="May G.D."/>
            <person name="Schwartz D.C."/>
            <person name="Rogers J."/>
            <person name="Quetier F."/>
            <person name="Town C.D."/>
            <person name="Roe B.A."/>
        </authorList>
    </citation>
    <scope>NUCLEOTIDE SEQUENCE [LARGE SCALE GENOMIC DNA]</scope>
    <source>
        <strain evidence="2">A17</strain>
        <strain evidence="3 4">cv. Jemalong A17</strain>
    </source>
</reference>
<proteinExistence type="predicted"/>
<dbReference type="AlphaFoldDB" id="A0A072TZV2"/>
<dbReference type="EnsemblPlants" id="KEH23049">
    <property type="protein sequence ID" value="KEH23049"/>
    <property type="gene ID" value="MTR_7g065205"/>
</dbReference>